<evidence type="ECO:0000256" key="6">
    <source>
        <dbReference type="ARBA" id="ARBA00022842"/>
    </source>
</evidence>
<dbReference type="PROSITE" id="PS51746">
    <property type="entry name" value="PPM_2"/>
    <property type="match status" value="1"/>
</dbReference>
<proteinExistence type="inferred from homology"/>
<name>A0ABP0ZJ61_9ASCO</name>
<evidence type="ECO:0000256" key="1">
    <source>
        <dbReference type="ARBA" id="ARBA00001936"/>
    </source>
</evidence>
<keyword evidence="8" id="KW-0464">Manganese</keyword>
<comment type="cofactor">
    <cofactor evidence="1">
        <name>Mn(2+)</name>
        <dbReference type="ChEBI" id="CHEBI:29035"/>
    </cofactor>
</comment>
<dbReference type="InterPro" id="IPR001932">
    <property type="entry name" value="PPM-type_phosphatase-like_dom"/>
</dbReference>
<evidence type="ECO:0000259" key="10">
    <source>
        <dbReference type="PROSITE" id="PS51746"/>
    </source>
</evidence>
<evidence type="ECO:0000256" key="3">
    <source>
        <dbReference type="ARBA" id="ARBA00013081"/>
    </source>
</evidence>
<keyword evidence="6" id="KW-0460">Magnesium</keyword>
<protein>
    <recommendedName>
        <fullName evidence="3">protein-serine/threonine phosphatase</fullName>
        <ecNumber evidence="3">3.1.3.16</ecNumber>
    </recommendedName>
</protein>
<keyword evidence="12" id="KW-1185">Reference proteome</keyword>
<evidence type="ECO:0000313" key="11">
    <source>
        <dbReference type="EMBL" id="CAK9437323.1"/>
    </source>
</evidence>
<dbReference type="Proteomes" id="UP001497383">
    <property type="component" value="Chromosome 2"/>
</dbReference>
<evidence type="ECO:0000256" key="5">
    <source>
        <dbReference type="ARBA" id="ARBA00022801"/>
    </source>
</evidence>
<comment type="similarity">
    <text evidence="2 9">Belongs to the PP2C family.</text>
</comment>
<evidence type="ECO:0000313" key="12">
    <source>
        <dbReference type="Proteomes" id="UP001497383"/>
    </source>
</evidence>
<dbReference type="CDD" id="cd00143">
    <property type="entry name" value="PP2Cc"/>
    <property type="match status" value="1"/>
</dbReference>
<gene>
    <name evidence="11" type="ORF">LODBEIA_P17010</name>
</gene>
<dbReference type="EMBL" id="OZ022406">
    <property type="protein sequence ID" value="CAK9437323.1"/>
    <property type="molecule type" value="Genomic_DNA"/>
</dbReference>
<dbReference type="InterPro" id="IPR000222">
    <property type="entry name" value="PP2C_BS"/>
</dbReference>
<dbReference type="PANTHER" id="PTHR13832:SF803">
    <property type="entry name" value="PROTEIN PHOSPHATASE 1G"/>
    <property type="match status" value="1"/>
</dbReference>
<evidence type="ECO:0000256" key="8">
    <source>
        <dbReference type="ARBA" id="ARBA00023211"/>
    </source>
</evidence>
<sequence length="366" mass="42087">MGQLLSHPVEEKELDYKSHTKMTYCVGSMQGYRMSMEDAHSVKINEDETVAVFGVFDGHGGKQCSEYLREHLAKHIFKHLLSEKDKASRHHSRRQCDNKHIIALLKHAFFKTDHDLSHYSNFINCGSTGIILCVVNNKLYVANTGDSRCILSTQNGCAKPLSFDQKPNLMGERVRIENSNGYVVNNRINEILALSRAFGDFKFKIPFLKSTNNEYIIQNIKMEKTNPHHFLESGSSLEQTRAETHEYVQIPPELFQVTVEPDILIYDMNEVGEPEFVVMACDGIWDCFKNSQLVKLIRDKLVLGWRLNKIVEYILNDSLTMANNYTGIGFDNMTLIILALHSDGDIDKWYEKMITKIEREKGLRTW</sequence>
<feature type="domain" description="PPM-type phosphatase" evidence="10">
    <location>
        <begin position="23"/>
        <end position="340"/>
    </location>
</feature>
<dbReference type="EC" id="3.1.3.16" evidence="3"/>
<evidence type="ECO:0000256" key="9">
    <source>
        <dbReference type="RuleBase" id="RU003465"/>
    </source>
</evidence>
<reference evidence="11 12" key="1">
    <citation type="submission" date="2024-03" db="EMBL/GenBank/DDBJ databases">
        <authorList>
            <person name="Brejova B."/>
        </authorList>
    </citation>
    <scope>NUCLEOTIDE SEQUENCE [LARGE SCALE GENOMIC DNA]</scope>
    <source>
        <strain evidence="11 12">CBS 14171</strain>
    </source>
</reference>
<dbReference type="RefSeq" id="XP_066828639.1">
    <property type="nucleotide sequence ID" value="XM_066971619.1"/>
</dbReference>
<dbReference type="SUPFAM" id="SSF81606">
    <property type="entry name" value="PP2C-like"/>
    <property type="match status" value="1"/>
</dbReference>
<dbReference type="InterPro" id="IPR036457">
    <property type="entry name" value="PPM-type-like_dom_sf"/>
</dbReference>
<dbReference type="GeneID" id="92206897"/>
<evidence type="ECO:0000256" key="7">
    <source>
        <dbReference type="ARBA" id="ARBA00022912"/>
    </source>
</evidence>
<dbReference type="PANTHER" id="PTHR13832">
    <property type="entry name" value="PROTEIN PHOSPHATASE 2C"/>
    <property type="match status" value="1"/>
</dbReference>
<evidence type="ECO:0000256" key="2">
    <source>
        <dbReference type="ARBA" id="ARBA00006702"/>
    </source>
</evidence>
<dbReference type="InterPro" id="IPR015655">
    <property type="entry name" value="PP2C"/>
</dbReference>
<accession>A0ABP0ZJ61</accession>
<evidence type="ECO:0000256" key="4">
    <source>
        <dbReference type="ARBA" id="ARBA00022723"/>
    </source>
</evidence>
<organism evidence="11 12">
    <name type="scientific">Lodderomyces beijingensis</name>
    <dbReference type="NCBI Taxonomy" id="1775926"/>
    <lineage>
        <taxon>Eukaryota</taxon>
        <taxon>Fungi</taxon>
        <taxon>Dikarya</taxon>
        <taxon>Ascomycota</taxon>
        <taxon>Saccharomycotina</taxon>
        <taxon>Pichiomycetes</taxon>
        <taxon>Debaryomycetaceae</taxon>
        <taxon>Candida/Lodderomyces clade</taxon>
        <taxon>Lodderomyces</taxon>
    </lineage>
</organism>
<keyword evidence="7 9" id="KW-0904">Protein phosphatase</keyword>
<dbReference type="Pfam" id="PF00481">
    <property type="entry name" value="PP2C"/>
    <property type="match status" value="1"/>
</dbReference>
<keyword evidence="4" id="KW-0479">Metal-binding</keyword>
<dbReference type="Gene3D" id="3.60.40.10">
    <property type="entry name" value="PPM-type phosphatase domain"/>
    <property type="match status" value="1"/>
</dbReference>
<keyword evidence="5 9" id="KW-0378">Hydrolase</keyword>
<dbReference type="SMART" id="SM00332">
    <property type="entry name" value="PP2Cc"/>
    <property type="match status" value="1"/>
</dbReference>
<dbReference type="PROSITE" id="PS01032">
    <property type="entry name" value="PPM_1"/>
    <property type="match status" value="1"/>
</dbReference>